<name>A0A292PL82_9PEZI</name>
<feature type="non-terminal residue" evidence="2">
    <location>
        <position position="1"/>
    </location>
</feature>
<dbReference type="Proteomes" id="UP001412239">
    <property type="component" value="Unassembled WGS sequence"/>
</dbReference>
<keyword evidence="3" id="KW-1185">Reference proteome</keyword>
<feature type="compositionally biased region" description="Polar residues" evidence="1">
    <location>
        <begin position="99"/>
        <end position="113"/>
    </location>
</feature>
<gene>
    <name evidence="2" type="ORF">GSTUAT00008462001</name>
</gene>
<protein>
    <submittedName>
        <fullName evidence="2">Uncharacterized protein</fullName>
    </submittedName>
</protein>
<evidence type="ECO:0000256" key="1">
    <source>
        <dbReference type="SAM" id="MobiDB-lite"/>
    </source>
</evidence>
<evidence type="ECO:0000313" key="3">
    <source>
        <dbReference type="Proteomes" id="UP001412239"/>
    </source>
</evidence>
<feature type="compositionally biased region" description="Basic residues" evidence="1">
    <location>
        <begin position="28"/>
        <end position="42"/>
    </location>
</feature>
<reference evidence="2" key="1">
    <citation type="submission" date="2015-10" db="EMBL/GenBank/DDBJ databases">
        <authorList>
            <person name="Regsiter A."/>
            <person name="william w."/>
        </authorList>
    </citation>
    <scope>NUCLEOTIDE SEQUENCE</scope>
    <source>
        <strain evidence="2">Montdore</strain>
    </source>
</reference>
<sequence>FLLTSVLYTFPNREHHVILHFIPSSSHHKPLVRGRRKKKKVEKKNGHPFLSLPPVTDSFAHPSIPQDPLYHASIPHPLQKSTSVPTGKIEKGKEKAAASQQSVRSKPQWSQYS</sequence>
<proteinExistence type="predicted"/>
<dbReference type="AlphaFoldDB" id="A0A292PL82"/>
<feature type="region of interest" description="Disordered" evidence="1">
    <location>
        <begin position="28"/>
        <end position="113"/>
    </location>
</feature>
<organism evidence="2 3">
    <name type="scientific">Tuber aestivum</name>
    <name type="common">summer truffle</name>
    <dbReference type="NCBI Taxonomy" id="59557"/>
    <lineage>
        <taxon>Eukaryota</taxon>
        <taxon>Fungi</taxon>
        <taxon>Dikarya</taxon>
        <taxon>Ascomycota</taxon>
        <taxon>Pezizomycotina</taxon>
        <taxon>Pezizomycetes</taxon>
        <taxon>Pezizales</taxon>
        <taxon>Tuberaceae</taxon>
        <taxon>Tuber</taxon>
    </lineage>
</organism>
<dbReference type="EMBL" id="LN891208">
    <property type="protein sequence ID" value="CUS07445.1"/>
    <property type="molecule type" value="Genomic_DNA"/>
</dbReference>
<evidence type="ECO:0000313" key="2">
    <source>
        <dbReference type="EMBL" id="CUS07445.1"/>
    </source>
</evidence>
<accession>A0A292PL82</accession>